<organism evidence="2 3">
    <name type="scientific">Streptomyces hainanensis</name>
    <dbReference type="NCBI Taxonomy" id="402648"/>
    <lineage>
        <taxon>Bacteria</taxon>
        <taxon>Bacillati</taxon>
        <taxon>Actinomycetota</taxon>
        <taxon>Actinomycetes</taxon>
        <taxon>Kitasatosporales</taxon>
        <taxon>Streptomycetaceae</taxon>
        <taxon>Streptomyces</taxon>
    </lineage>
</organism>
<feature type="compositionally biased region" description="Polar residues" evidence="1">
    <location>
        <begin position="472"/>
        <end position="489"/>
    </location>
</feature>
<evidence type="ECO:0000313" key="2">
    <source>
        <dbReference type="EMBL" id="TDC78367.1"/>
    </source>
</evidence>
<accession>A0A4R4TKM4</accession>
<dbReference type="AlphaFoldDB" id="A0A4R4TKM4"/>
<dbReference type="Proteomes" id="UP000295345">
    <property type="component" value="Unassembled WGS sequence"/>
</dbReference>
<keyword evidence="3" id="KW-1185">Reference proteome</keyword>
<evidence type="ECO:0000256" key="1">
    <source>
        <dbReference type="SAM" id="MobiDB-lite"/>
    </source>
</evidence>
<name>A0A4R4TKM4_9ACTN</name>
<proteinExistence type="predicted"/>
<dbReference type="EMBL" id="SMKI01000034">
    <property type="protein sequence ID" value="TDC78367.1"/>
    <property type="molecule type" value="Genomic_DNA"/>
</dbReference>
<evidence type="ECO:0000313" key="3">
    <source>
        <dbReference type="Proteomes" id="UP000295345"/>
    </source>
</evidence>
<protein>
    <submittedName>
        <fullName evidence="2">Uncharacterized protein</fullName>
    </submittedName>
</protein>
<feature type="region of interest" description="Disordered" evidence="1">
    <location>
        <begin position="472"/>
        <end position="500"/>
    </location>
</feature>
<comment type="caution">
    <text evidence="2">The sequence shown here is derived from an EMBL/GenBank/DDBJ whole genome shotgun (WGS) entry which is preliminary data.</text>
</comment>
<dbReference type="RefSeq" id="WP_132816679.1">
    <property type="nucleotide sequence ID" value="NZ_SMKI01000034.1"/>
</dbReference>
<reference evidence="2 3" key="1">
    <citation type="submission" date="2019-03" db="EMBL/GenBank/DDBJ databases">
        <title>Draft genome sequences of novel Actinobacteria.</title>
        <authorList>
            <person name="Sahin N."/>
            <person name="Ay H."/>
            <person name="Saygin H."/>
        </authorList>
    </citation>
    <scope>NUCLEOTIDE SEQUENCE [LARGE SCALE GENOMIC DNA]</scope>
    <source>
        <strain evidence="2 3">DSM 41900</strain>
    </source>
</reference>
<dbReference type="OrthoDB" id="4846903at2"/>
<gene>
    <name evidence="2" type="ORF">E1283_05205</name>
</gene>
<sequence length="799" mass="86800">MTFPEYVLDPNSDLDVQFLDYLRPTLPAGSYELTASQKLTDGKSTLVDGGEYLPTEQQPVRQTIEVRAPRFGIEPEWLHGCYPPDGSTGLYSDVLPHVTLNRPTLPWEREPAKAPPAGEGRPWLALLLFGEGELRNDPHCLGQTDERTVRQLAEKSSRLDEDRNVTLPSFDTVGSPVPDEDRNRVCRTILLTRATFRALAPTEQELPFLAHVRLVDERQQKVLRTLDEVAIGDYAVVTANRIPPAAGGRFVAHLVSLEGWTLPQEKDQSTGGDERLRMISLWSSAFESLPDHSPGFAALTEQFVRQGGTTGEGLLLRLPSNGLPTVGDEQGEVEQRLADGYVPVSCRTEAGSSTFAWYRGPFTPAVPPAPPERERRRCAAEGLIHLPAFGIFDISLPAAFTIGRGVALADRGFCTALLRLRGTLAQRALLPAPPPGLVRATPKARPGGEAGERLESLIGSGMFDRLEAGLRSTGNDWQKTSGDDPTQEVTRFPTAPGLPALTDVTARDARDKPAERKRVSDALAPLTGVGAFGKGAVRPAEDLAVVRRWLGELITLNRVPFAQLVPDSAMLPVESLRFFHVDPEWIETLLEGALSVGLAREFDLTVDEVLWGIGGDGALPRPKKPCGLVIRSQLASGWPALEVRPYAEAKVTAGEKPLPLIRREHLADDVLLVLFDGVPGRVELREPQQGIHFGIDEPATSQETDPIKGGVIRLRDLGAGQLGQEKKDAKGDAVTFPSHPGLGDYVRKDAAQASTGVLRVAQLAQALGTALGKDTALRTSEFAIQLINAAQRRTFRQTP</sequence>